<dbReference type="GO" id="GO:0051603">
    <property type="term" value="P:proteolysis involved in protein catabolic process"/>
    <property type="evidence" value="ECO:0007669"/>
    <property type="project" value="InterPro"/>
</dbReference>
<dbReference type="SUPFAM" id="SSF56235">
    <property type="entry name" value="N-terminal nucleophile aminohydrolases (Ntn hydrolases)"/>
    <property type="match status" value="1"/>
</dbReference>
<evidence type="ECO:0000256" key="1">
    <source>
        <dbReference type="ARBA" id="ARBA00022670"/>
    </source>
</evidence>
<keyword evidence="6" id="KW-1185">Reference proteome</keyword>
<dbReference type="EMBL" id="KE163836">
    <property type="protein sequence ID" value="EPQ14069.1"/>
    <property type="molecule type" value="Genomic_DNA"/>
</dbReference>
<keyword evidence="2" id="KW-0888">Threonine protease</keyword>
<keyword evidence="1" id="KW-0645">Protease</keyword>
<proteinExistence type="predicted"/>
<evidence type="ECO:0000313" key="5">
    <source>
        <dbReference type="EMBL" id="EPQ14069.1"/>
    </source>
</evidence>
<reference evidence="5 6" key="1">
    <citation type="journal article" date="2013" name="Nat. Commun.">
        <title>Genome analysis reveals insights into physiology and longevity of the Brandt's bat Myotis brandtii.</title>
        <authorList>
            <person name="Seim I."/>
            <person name="Fang X."/>
            <person name="Xiong Z."/>
            <person name="Lobanov A.V."/>
            <person name="Huang Z."/>
            <person name="Ma S."/>
            <person name="Feng Y."/>
            <person name="Turanov A.A."/>
            <person name="Zhu Y."/>
            <person name="Lenz T.L."/>
            <person name="Gerashchenko M.V."/>
            <person name="Fan D."/>
            <person name="Hee Yim S."/>
            <person name="Yao X."/>
            <person name="Jordan D."/>
            <person name="Xiong Y."/>
            <person name="Ma Y."/>
            <person name="Lyapunov A.N."/>
            <person name="Chen G."/>
            <person name="Kulakova O.I."/>
            <person name="Sun Y."/>
            <person name="Lee S.G."/>
            <person name="Bronson R.T."/>
            <person name="Moskalev A.A."/>
            <person name="Sunyaev S.R."/>
            <person name="Zhang G."/>
            <person name="Krogh A."/>
            <person name="Wang J."/>
            <person name="Gladyshev V.N."/>
        </authorList>
    </citation>
    <scope>NUCLEOTIDE SEQUENCE [LARGE SCALE GENOMIC DNA]</scope>
</reference>
<dbReference type="Pfam" id="PF00227">
    <property type="entry name" value="Proteasome"/>
    <property type="match status" value="1"/>
</dbReference>
<accession>S7N9U1</accession>
<organism evidence="5 6">
    <name type="scientific">Myotis brandtii</name>
    <name type="common">Brandt's bat</name>
    <dbReference type="NCBI Taxonomy" id="109478"/>
    <lineage>
        <taxon>Eukaryota</taxon>
        <taxon>Metazoa</taxon>
        <taxon>Chordata</taxon>
        <taxon>Craniata</taxon>
        <taxon>Vertebrata</taxon>
        <taxon>Euteleostomi</taxon>
        <taxon>Mammalia</taxon>
        <taxon>Eutheria</taxon>
        <taxon>Laurasiatheria</taxon>
        <taxon>Chiroptera</taxon>
        <taxon>Yangochiroptera</taxon>
        <taxon>Vespertilionidae</taxon>
        <taxon>Myotis</taxon>
    </lineage>
</organism>
<dbReference type="GO" id="GO:0005839">
    <property type="term" value="C:proteasome core complex"/>
    <property type="evidence" value="ECO:0007669"/>
    <property type="project" value="InterPro"/>
</dbReference>
<dbReference type="Proteomes" id="UP000052978">
    <property type="component" value="Unassembled WGS sequence"/>
</dbReference>
<keyword evidence="3" id="KW-0378">Hydrolase</keyword>
<sequence>MLQTELEPRGGFSFENCQRNAALERALPELRAPHARKTGTTIAGLVFRDGVILGADTRATNDSVVADKNCEKIHFIAPKI</sequence>
<name>S7N9U1_MYOBR</name>
<evidence type="ECO:0000313" key="6">
    <source>
        <dbReference type="Proteomes" id="UP000052978"/>
    </source>
</evidence>
<dbReference type="Gene3D" id="3.60.20.10">
    <property type="entry name" value="Glutamine Phosphoribosylpyrophosphate, subunit 1, domain 1"/>
    <property type="match status" value="1"/>
</dbReference>
<dbReference type="PANTHER" id="PTHR32194:SF4">
    <property type="entry name" value="PROTEASOME SUBUNIT BETA TYPE-7"/>
    <property type="match status" value="1"/>
</dbReference>
<evidence type="ECO:0000256" key="3">
    <source>
        <dbReference type="ARBA" id="ARBA00022801"/>
    </source>
</evidence>
<keyword evidence="5" id="KW-0647">Proteasome</keyword>
<dbReference type="InterPro" id="IPR001353">
    <property type="entry name" value="Proteasome_sua/b"/>
</dbReference>
<keyword evidence="4" id="KW-0539">Nucleus</keyword>
<dbReference type="PANTHER" id="PTHR32194">
    <property type="entry name" value="METALLOPROTEASE TLDD"/>
    <property type="match status" value="1"/>
</dbReference>
<dbReference type="AlphaFoldDB" id="S7N9U1"/>
<dbReference type="GO" id="GO:0005737">
    <property type="term" value="C:cytoplasm"/>
    <property type="evidence" value="ECO:0007669"/>
    <property type="project" value="TreeGrafter"/>
</dbReference>
<evidence type="ECO:0000256" key="4">
    <source>
        <dbReference type="ARBA" id="ARBA00023242"/>
    </source>
</evidence>
<dbReference type="GO" id="GO:0004298">
    <property type="term" value="F:threonine-type endopeptidase activity"/>
    <property type="evidence" value="ECO:0007669"/>
    <property type="project" value="UniProtKB-KW"/>
</dbReference>
<protein>
    <submittedName>
        <fullName evidence="5">Proteasome subunit beta type-10</fullName>
    </submittedName>
</protein>
<evidence type="ECO:0000256" key="2">
    <source>
        <dbReference type="ARBA" id="ARBA00022698"/>
    </source>
</evidence>
<dbReference type="InterPro" id="IPR029055">
    <property type="entry name" value="Ntn_hydrolases_N"/>
</dbReference>
<gene>
    <name evidence="5" type="ORF">D623_10015094</name>
</gene>
<dbReference type="InterPro" id="IPR023333">
    <property type="entry name" value="Proteasome_suB-type"/>
</dbReference>